<keyword evidence="1" id="KW-0378">Hydrolase</keyword>
<dbReference type="Proteomes" id="UP000233419">
    <property type="component" value="Chromosome"/>
</dbReference>
<dbReference type="PANTHER" id="PTHR45648">
    <property type="entry name" value="GDSL LIPASE/ACYLHYDROLASE FAMILY PROTEIN (AFU_ORTHOLOGUE AFUA_4G14700)"/>
    <property type="match status" value="1"/>
</dbReference>
<dbReference type="EMBL" id="CP025257">
    <property type="protein sequence ID" value="AUF83512.1"/>
    <property type="molecule type" value="Genomic_DNA"/>
</dbReference>
<dbReference type="Pfam" id="PF00657">
    <property type="entry name" value="Lipase_GDSL"/>
    <property type="match status" value="1"/>
</dbReference>
<dbReference type="Gene3D" id="3.40.50.1110">
    <property type="entry name" value="SGNH hydrolase"/>
    <property type="match status" value="1"/>
</dbReference>
<dbReference type="AlphaFoldDB" id="A0A2K9BR80"/>
<dbReference type="KEGG" id="msyr:CXP39_01740"/>
<protein>
    <recommendedName>
        <fullName evidence="4">SGNH/GDSL hydrolase family protein</fullName>
    </recommendedName>
</protein>
<dbReference type="InterPro" id="IPR001087">
    <property type="entry name" value="GDSL"/>
</dbReference>
<dbReference type="PANTHER" id="PTHR45648:SF22">
    <property type="entry name" value="GDSL LIPASE_ACYLHYDROLASE FAMILY PROTEIN (AFU_ORTHOLOGUE AFUA_4G14700)"/>
    <property type="match status" value="1"/>
</dbReference>
<reference evidence="2 3" key="1">
    <citation type="submission" date="2017-12" db="EMBL/GenBank/DDBJ databases">
        <title>Mesoplasma syrphidae YJS, Complete Genome.</title>
        <authorList>
            <person name="Knight T.F."/>
            <person name="Citino T."/>
            <person name="Rubinstein R."/>
            <person name="Neuschaefer Z."/>
        </authorList>
    </citation>
    <scope>NUCLEOTIDE SEQUENCE [LARGE SCALE GENOMIC DNA]</scope>
    <source>
        <strain evidence="2 3">YJS</strain>
    </source>
</reference>
<evidence type="ECO:0000313" key="3">
    <source>
        <dbReference type="Proteomes" id="UP000233419"/>
    </source>
</evidence>
<dbReference type="SUPFAM" id="SSF52266">
    <property type="entry name" value="SGNH hydrolase"/>
    <property type="match status" value="1"/>
</dbReference>
<keyword evidence="3" id="KW-1185">Reference proteome</keyword>
<organism evidence="2 3">
    <name type="scientific">Mesoplasma syrphidae</name>
    <dbReference type="NCBI Taxonomy" id="225999"/>
    <lineage>
        <taxon>Bacteria</taxon>
        <taxon>Bacillati</taxon>
        <taxon>Mycoplasmatota</taxon>
        <taxon>Mollicutes</taxon>
        <taxon>Entomoplasmatales</taxon>
        <taxon>Entomoplasmataceae</taxon>
        <taxon>Mesoplasma</taxon>
    </lineage>
</organism>
<evidence type="ECO:0000313" key="2">
    <source>
        <dbReference type="EMBL" id="AUF83512.1"/>
    </source>
</evidence>
<name>A0A2K9BR80_9MOLU</name>
<evidence type="ECO:0008006" key="4">
    <source>
        <dbReference type="Google" id="ProtNLM"/>
    </source>
</evidence>
<accession>A0A2K9BR80</accession>
<proteinExistence type="predicted"/>
<dbReference type="GO" id="GO:0016788">
    <property type="term" value="F:hydrolase activity, acting on ester bonds"/>
    <property type="evidence" value="ECO:0007669"/>
    <property type="project" value="InterPro"/>
</dbReference>
<dbReference type="OrthoDB" id="390278at2"/>
<dbReference type="InterPro" id="IPR036514">
    <property type="entry name" value="SGNH_hydro_sf"/>
</dbReference>
<evidence type="ECO:0000256" key="1">
    <source>
        <dbReference type="ARBA" id="ARBA00022801"/>
    </source>
</evidence>
<sequence length="353" mass="40226">MKSYFRILGNFRKKLRSNKYLDGFESTNQSVLLKQQVDKSNAIDDSQAFGLLSNFYTIGDSLSDVNGLTSVFSASLRKQINVSYPSVNNSYTNGDNAALLVAKHFKVENFTAGFDYQTANNHFVKHGKNYAIAGATAAEISSGFGLMLNNFKIKDQAVSLLKQHKISFNDLLFIEIGGNDLFQIVDLPISKQRNKISEAVANIQSTLLLLLNNGLKKIILANAPDISRLPKYLNTPLAKTTKRLSREFNRKLQKMFVKVNTQYCHTMYFYDLQKKFKCMLKKFDGDTSQAPTTIKRDFRAVIKRCTVEIEFNNNIKPEQLDNYFFFDEAHPTKWAHFEVAQDLIKIAEKMTKK</sequence>
<gene>
    <name evidence="2" type="ORF">CXP39_01740</name>
</gene>
<dbReference type="InterPro" id="IPR051058">
    <property type="entry name" value="GDSL_Est/Lipase"/>
</dbReference>
<dbReference type="RefSeq" id="WP_027048132.1">
    <property type="nucleotide sequence ID" value="NZ_CP025257.1"/>
</dbReference>